<evidence type="ECO:0000256" key="1">
    <source>
        <dbReference type="ARBA" id="ARBA00022679"/>
    </source>
</evidence>
<dbReference type="Pfam" id="PF00454">
    <property type="entry name" value="PI3_PI4_kinase"/>
    <property type="match status" value="1"/>
</dbReference>
<name>B0EKX1_ENTDS</name>
<evidence type="ECO:0000259" key="8">
    <source>
        <dbReference type="PROSITE" id="PS51547"/>
    </source>
</evidence>
<evidence type="ECO:0000313" key="9">
    <source>
        <dbReference type="EMBL" id="EDR24828.1"/>
    </source>
</evidence>
<evidence type="ECO:0000259" key="7">
    <source>
        <dbReference type="PROSITE" id="PS51545"/>
    </source>
</evidence>
<dbReference type="InterPro" id="IPR011009">
    <property type="entry name" value="Kinase-like_dom_sf"/>
</dbReference>
<keyword evidence="10" id="KW-1185">Reference proteome</keyword>
<dbReference type="Gene3D" id="3.30.1010.10">
    <property type="entry name" value="Phosphatidylinositol 3-kinase Catalytic Subunit, Chain A, domain 4"/>
    <property type="match status" value="1"/>
</dbReference>
<keyword evidence="3 9" id="KW-0418">Kinase</keyword>
<dbReference type="RefSeq" id="XP_001738827.1">
    <property type="nucleotide sequence ID" value="XM_001738775.1"/>
</dbReference>
<comment type="similarity">
    <text evidence="5">Belongs to the PI3/PI4-kinase family.</text>
</comment>
<feature type="domain" description="PIK helical" evidence="7">
    <location>
        <begin position="512"/>
        <end position="696"/>
    </location>
</feature>
<dbReference type="Pfam" id="PF00613">
    <property type="entry name" value="PI3Ka"/>
    <property type="match status" value="1"/>
</dbReference>
<keyword evidence="1 9" id="KW-0808">Transferase</keyword>
<dbReference type="SUPFAM" id="SSF49562">
    <property type="entry name" value="C2 domain (Calcium/lipid-binding domain, CaLB)"/>
    <property type="match status" value="1"/>
</dbReference>
<dbReference type="GO" id="GO:0035005">
    <property type="term" value="F:1-phosphatidylinositol-4-phosphate 3-kinase activity"/>
    <property type="evidence" value="ECO:0007669"/>
    <property type="project" value="TreeGrafter"/>
</dbReference>
<sequence length="1046" mass="119925">MFTYPYCTTPQYSFQPIYSTQNQQSIPMYLPQQNNFIYFQDIPSYQQSYQQPNQPIQQTQQTQSINNQIKPNEVVISSDFFQSPQHLKETNQPHSNTLFIPSLMESSVDDFAYFEEQSVIKPFKDHTYTPSISTVCRYVLTPSDKEYAPKYSYSSDELYVRVLVDYSIHLKNKYPYPVQRAIMKTSSQGEKICIDRILKIDNDVIHNNFLSFIVSFNKVSYNEAACGVIPVGPNKIKIKVSVTLTIKDIFRLLEIKDVNAVIAIEDSSTLFCMDDRLIESEYLYDCITHNRIPQFTIIPFSYCFYKPLPLNKFGNIVNYSNEEFPVCALIKKPFIFNINTVYYNTHVTDEIRVKCVLRCGDQTLSCPIEKVSFKPIIVTRPLSSNDEKYIYKFSIDEEVDSNLRICDIPLDCEIILFVFIGQKSIGCASVKVFNAWGVLKRGVQLVHLEEGRRPIGNGIVSGPIVEIDFGSIRAAYHIEGVEDSKLMNIQKELDTFDSVKNREEFEMMVKMDELKVHEEEIANPVKKMVIDGVDIFQVLRSPSFITRSPPDYIKSVLIEQMENIPAEFIGQIAHSIDWTDHLQVARFVKYLWTQQIKPLDALMLLGYRCPYRAVRAYCISVLDKQPDNVLQFYAIHLSEALRYEEGLTPLTDFLLRRSIASPATVGYSLFKMIVGDNSMTKRSIQHSRFIEALLSADPVFASQMTKECEFALNIQTINSTLIRMDSEKRQICRSALLKSISVAVPIPFKPGVIGGLSCEKSKVYTSNAVPLLIDFSGYKMIFKLGDDLRQDCLILRAFKLFDNLWRMNGLDWRITPFRVISTGNTAGYIEFVRDSRSIGSIHNDSKIPGVYKVTAIYDWIKNNKTAPLGQCIENFYRSCVGYCVASYVLGLADRHNDNLMVDKSGHFLHIDFAHFLGNKLKVAGVINREPAPFVLTESMIYVFAGERGTPKYKLKYQEFCEDCVRAYHVLRQNASLIVSFFTNMISSKLSQLNEIKDAEYLFTSLQLGKQDSLSDLEFVKLIHDSLNSEQTNMNFFIHSLVQKTKK</sequence>
<dbReference type="GO" id="GO:0048015">
    <property type="term" value="P:phosphatidylinositol-mediated signaling"/>
    <property type="evidence" value="ECO:0007669"/>
    <property type="project" value="TreeGrafter"/>
</dbReference>
<dbReference type="InterPro" id="IPR035892">
    <property type="entry name" value="C2_domain_sf"/>
</dbReference>
<dbReference type="EMBL" id="DS549792">
    <property type="protein sequence ID" value="EDR24828.1"/>
    <property type="molecule type" value="Genomic_DNA"/>
</dbReference>
<evidence type="ECO:0000256" key="3">
    <source>
        <dbReference type="ARBA" id="ARBA00022777"/>
    </source>
</evidence>
<dbReference type="Gene3D" id="2.60.40.150">
    <property type="entry name" value="C2 domain"/>
    <property type="match status" value="1"/>
</dbReference>
<dbReference type="GeneID" id="5883926"/>
<dbReference type="PROSITE" id="PS51547">
    <property type="entry name" value="C2_PI3K"/>
    <property type="match status" value="1"/>
</dbReference>
<dbReference type="InterPro" id="IPR002420">
    <property type="entry name" value="PI3K-type_C2_dom"/>
</dbReference>
<feature type="domain" description="PI3K/PI4K catalytic" evidence="6">
    <location>
        <begin position="757"/>
        <end position="1030"/>
    </location>
</feature>
<dbReference type="GO" id="GO:0005886">
    <property type="term" value="C:plasma membrane"/>
    <property type="evidence" value="ECO:0007669"/>
    <property type="project" value="TreeGrafter"/>
</dbReference>
<dbReference type="VEuPathDB" id="AmoebaDB:EDI_100380"/>
<dbReference type="GO" id="GO:0005942">
    <property type="term" value="C:phosphatidylinositol 3-kinase complex"/>
    <property type="evidence" value="ECO:0007669"/>
    <property type="project" value="TreeGrafter"/>
</dbReference>
<dbReference type="PROSITE" id="PS00916">
    <property type="entry name" value="PI3_4_KINASE_2"/>
    <property type="match status" value="1"/>
</dbReference>
<reference evidence="10" key="1">
    <citation type="submission" date="2007-12" db="EMBL/GenBank/DDBJ databases">
        <title>Annotation of Entamoeba dispar SAW760.</title>
        <authorList>
            <person name="Lorenzi H."/>
            <person name="Inman J."/>
            <person name="Schobel S."/>
            <person name="Amedeo P."/>
            <person name="Caler E."/>
        </authorList>
    </citation>
    <scope>NUCLEOTIDE SEQUENCE [LARGE SCALE GENOMIC DNA]</scope>
    <source>
        <strain evidence="10">ATCC PRA-260 / SAW760</strain>
    </source>
</reference>
<dbReference type="eggNOG" id="KOG0904">
    <property type="taxonomic scope" value="Eukaryota"/>
</dbReference>
<evidence type="ECO:0000313" key="10">
    <source>
        <dbReference type="Proteomes" id="UP000008076"/>
    </source>
</evidence>
<dbReference type="SUPFAM" id="SSF48371">
    <property type="entry name" value="ARM repeat"/>
    <property type="match status" value="1"/>
</dbReference>
<dbReference type="SUPFAM" id="SSF56112">
    <property type="entry name" value="Protein kinase-like (PK-like)"/>
    <property type="match status" value="1"/>
</dbReference>
<dbReference type="InterPro" id="IPR042236">
    <property type="entry name" value="PI3K_accessory_sf"/>
</dbReference>
<dbReference type="InterPro" id="IPR016024">
    <property type="entry name" value="ARM-type_fold"/>
</dbReference>
<dbReference type="InterPro" id="IPR018936">
    <property type="entry name" value="PI3/4_kinase_CS"/>
</dbReference>
<proteinExistence type="inferred from homology"/>
<dbReference type="SMART" id="SM00145">
    <property type="entry name" value="PI3Ka"/>
    <property type="match status" value="1"/>
</dbReference>
<dbReference type="OMA" id="LYDCITH"/>
<keyword evidence="2" id="KW-0547">Nucleotide-binding</keyword>
<dbReference type="InterPro" id="IPR000403">
    <property type="entry name" value="PI3/4_kinase_cat_dom"/>
</dbReference>
<accession>B0EKX1</accession>
<dbReference type="InterPro" id="IPR036940">
    <property type="entry name" value="PI3/4_kinase_cat_sf"/>
</dbReference>
<feature type="domain" description="C2 PI3K-type" evidence="8">
    <location>
        <begin position="330"/>
        <end position="494"/>
    </location>
</feature>
<evidence type="ECO:0000256" key="5">
    <source>
        <dbReference type="PROSITE-ProRule" id="PRU00880"/>
    </source>
</evidence>
<dbReference type="GO" id="GO:0005737">
    <property type="term" value="C:cytoplasm"/>
    <property type="evidence" value="ECO:0007669"/>
    <property type="project" value="TreeGrafter"/>
</dbReference>
<dbReference type="PROSITE" id="PS50290">
    <property type="entry name" value="PI3_4_KINASE_3"/>
    <property type="match status" value="1"/>
</dbReference>
<dbReference type="CDD" id="cd00891">
    <property type="entry name" value="PI3Kc"/>
    <property type="match status" value="1"/>
</dbReference>
<organism evidence="10">
    <name type="scientific">Entamoeba dispar (strain ATCC PRA-260 / SAW760)</name>
    <dbReference type="NCBI Taxonomy" id="370354"/>
    <lineage>
        <taxon>Eukaryota</taxon>
        <taxon>Amoebozoa</taxon>
        <taxon>Evosea</taxon>
        <taxon>Archamoebae</taxon>
        <taxon>Mastigamoebida</taxon>
        <taxon>Entamoebidae</taxon>
        <taxon>Entamoeba</taxon>
    </lineage>
</organism>
<dbReference type="GO" id="GO:0005524">
    <property type="term" value="F:ATP binding"/>
    <property type="evidence" value="ECO:0007669"/>
    <property type="project" value="UniProtKB-KW"/>
</dbReference>
<dbReference type="GO" id="GO:0046934">
    <property type="term" value="F:1-phosphatidylinositol-4,5-bisphosphate 3-kinase activity"/>
    <property type="evidence" value="ECO:0007669"/>
    <property type="project" value="UniProtKB-EC"/>
</dbReference>
<dbReference type="GO" id="GO:0043491">
    <property type="term" value="P:phosphatidylinositol 3-kinase/protein kinase B signal transduction"/>
    <property type="evidence" value="ECO:0007669"/>
    <property type="project" value="TreeGrafter"/>
</dbReference>
<dbReference type="InterPro" id="IPR015433">
    <property type="entry name" value="PI3/4_kinase"/>
</dbReference>
<dbReference type="PROSITE" id="PS51545">
    <property type="entry name" value="PIK_HELICAL"/>
    <property type="match status" value="1"/>
</dbReference>
<dbReference type="PANTHER" id="PTHR10048">
    <property type="entry name" value="PHOSPHATIDYLINOSITOL KINASE"/>
    <property type="match status" value="1"/>
</dbReference>
<dbReference type="Gene3D" id="1.10.1070.11">
    <property type="entry name" value="Phosphatidylinositol 3-/4-kinase, catalytic domain"/>
    <property type="match status" value="1"/>
</dbReference>
<dbReference type="SMART" id="SM00146">
    <property type="entry name" value="PI3Kc"/>
    <property type="match status" value="1"/>
</dbReference>
<evidence type="ECO:0000256" key="2">
    <source>
        <dbReference type="ARBA" id="ARBA00022741"/>
    </source>
</evidence>
<evidence type="ECO:0000259" key="6">
    <source>
        <dbReference type="PROSITE" id="PS50290"/>
    </source>
</evidence>
<keyword evidence="4" id="KW-0067">ATP-binding</keyword>
<dbReference type="Gene3D" id="1.25.40.70">
    <property type="entry name" value="Phosphatidylinositol 3-kinase, accessory domain (PIK)"/>
    <property type="match status" value="1"/>
</dbReference>
<dbReference type="EC" id="2.7.1.153" evidence="9"/>
<dbReference type="InterPro" id="IPR035448">
    <property type="entry name" value="PI3Kc"/>
</dbReference>
<gene>
    <name evidence="9" type="ORF">EDI_100380</name>
</gene>
<dbReference type="OrthoDB" id="67688at2759"/>
<protein>
    <submittedName>
        <fullName evidence="9">Phosphatidylinositol kinase, putative</fullName>
        <ecNumber evidence="9">2.7.1.153</ecNumber>
    </submittedName>
</protein>
<dbReference type="GO" id="GO:0016477">
    <property type="term" value="P:cell migration"/>
    <property type="evidence" value="ECO:0007669"/>
    <property type="project" value="TreeGrafter"/>
</dbReference>
<dbReference type="FunFam" id="1.10.1070.11:FF:000001">
    <property type="entry name" value="Phosphatidylinositol 4,5-bisphosphate 3-kinase catalytic subunit"/>
    <property type="match status" value="1"/>
</dbReference>
<dbReference type="InterPro" id="IPR001263">
    <property type="entry name" value="PI3K_accessory_dom"/>
</dbReference>
<dbReference type="Proteomes" id="UP000008076">
    <property type="component" value="Unassembled WGS sequence"/>
</dbReference>
<dbReference type="PANTHER" id="PTHR10048:SF14">
    <property type="entry name" value="LD28067P"/>
    <property type="match status" value="1"/>
</dbReference>
<dbReference type="GO" id="GO:0016303">
    <property type="term" value="F:1-phosphatidylinositol-3-kinase activity"/>
    <property type="evidence" value="ECO:0007669"/>
    <property type="project" value="TreeGrafter"/>
</dbReference>
<evidence type="ECO:0000256" key="4">
    <source>
        <dbReference type="ARBA" id="ARBA00022840"/>
    </source>
</evidence>
<dbReference type="AlphaFoldDB" id="B0EKX1"/>
<dbReference type="KEGG" id="edi:EDI_100380"/>